<dbReference type="Proteomes" id="UP001241092">
    <property type="component" value="Chromosome"/>
</dbReference>
<reference evidence="6" key="1">
    <citation type="submission" date="2023-03" db="EMBL/GenBank/DDBJ databases">
        <title>Draft genome sequence of a Mycolicibacterium mageritense strain H4_3_1 isolated from a hybrid biological-inorganic system reactor.</title>
        <authorList>
            <person name="Feng X."/>
            <person name="Kazama D."/>
            <person name="Sato K."/>
            <person name="Kobayashi H."/>
        </authorList>
    </citation>
    <scope>NUCLEOTIDE SEQUENCE</scope>
    <source>
        <strain evidence="6">H4_3_1</strain>
    </source>
</reference>
<feature type="domain" description="ABC transporter" evidence="5">
    <location>
        <begin position="236"/>
        <end position="456"/>
    </location>
</feature>
<dbReference type="GO" id="GO:0055085">
    <property type="term" value="P:transmembrane transport"/>
    <property type="evidence" value="ECO:0007669"/>
    <property type="project" value="UniProtKB-ARBA"/>
</dbReference>
<dbReference type="GO" id="GO:0016887">
    <property type="term" value="F:ATP hydrolysis activity"/>
    <property type="evidence" value="ECO:0007669"/>
    <property type="project" value="InterPro"/>
</dbReference>
<comment type="similarity">
    <text evidence="1">Belongs to the ABC transporter superfamily.</text>
</comment>
<dbReference type="InterPro" id="IPR017871">
    <property type="entry name" value="ABC_transporter-like_CS"/>
</dbReference>
<dbReference type="InterPro" id="IPR050319">
    <property type="entry name" value="ABC_transp_ATP-bind"/>
</dbReference>
<evidence type="ECO:0000256" key="3">
    <source>
        <dbReference type="ARBA" id="ARBA00022741"/>
    </source>
</evidence>
<evidence type="ECO:0000256" key="4">
    <source>
        <dbReference type="ARBA" id="ARBA00022840"/>
    </source>
</evidence>
<dbReference type="Pfam" id="PF00005">
    <property type="entry name" value="ABC_tran"/>
    <property type="match status" value="2"/>
</dbReference>
<dbReference type="InterPro" id="IPR003593">
    <property type="entry name" value="AAA+_ATPase"/>
</dbReference>
<proteinExistence type="inferred from homology"/>
<dbReference type="Gene3D" id="3.40.50.300">
    <property type="entry name" value="P-loop containing nucleotide triphosphate hydrolases"/>
    <property type="match status" value="2"/>
</dbReference>
<dbReference type="PROSITE" id="PS50893">
    <property type="entry name" value="ABC_TRANSPORTER_2"/>
    <property type="match status" value="2"/>
</dbReference>
<evidence type="ECO:0000256" key="1">
    <source>
        <dbReference type="ARBA" id="ARBA00005417"/>
    </source>
</evidence>
<dbReference type="SMART" id="SM00382">
    <property type="entry name" value="AAA"/>
    <property type="match status" value="2"/>
</dbReference>
<protein>
    <submittedName>
        <fullName evidence="6">Glutathione import ATP-binding protein GsiA</fullName>
    </submittedName>
</protein>
<keyword evidence="3" id="KW-0547">Nucleotide-binding</keyword>
<evidence type="ECO:0000313" key="7">
    <source>
        <dbReference type="Proteomes" id="UP001241092"/>
    </source>
</evidence>
<dbReference type="PANTHER" id="PTHR43776">
    <property type="entry name" value="TRANSPORT ATP-BINDING PROTEIN"/>
    <property type="match status" value="1"/>
</dbReference>
<evidence type="ECO:0000313" key="6">
    <source>
        <dbReference type="EMBL" id="BDY31680.1"/>
    </source>
</evidence>
<dbReference type="PANTHER" id="PTHR43776:SF7">
    <property type="entry name" value="D,D-DIPEPTIDE TRANSPORT ATP-BINDING PROTEIN DDPF-RELATED"/>
    <property type="match status" value="1"/>
</dbReference>
<evidence type="ECO:0000259" key="5">
    <source>
        <dbReference type="PROSITE" id="PS50893"/>
    </source>
</evidence>
<gene>
    <name evidence="6" type="primary">gsiA_2</name>
    <name evidence="6" type="ORF">hbim_05636</name>
</gene>
<keyword evidence="4 6" id="KW-0067">ATP-binding</keyword>
<keyword evidence="2" id="KW-0813">Transport</keyword>
<sequence length="457" mass="48101">MSRVRARGLTVTAASGNVLAGPVDLDLAGGTVTALVAPSGGGKSLVCRSLVGDLPTGVRLSGGPYVDGVEVAALGRGQLRHFRRDRVAYVGQDPGSALNPAATVCDLLTELARPGAPSVPALLEVMQLDGDLARRRAARLSGGQQRRVALARAMSRLTPVLLLDEPFAGLHAALQRDITEIIRGWAAERDVAILVTTHSVEAAAAVTDRMIELGEQVSATPARLKAERPDEGSEILRVNGLTVAFGEHRVLDDASLSCRAGTAIALMGNSGAGKTTLGRALTGQVEAASGEIVVGGRVLPQSLHKRSRREKLAIQLVPQNPMATLNPRRTVGATLTRALRTAHDRPPARSVESLLSRVGLGADHARHYPHMLSGGQRQRVAIARALAYGPTVLVCDEITSALDPEAGEVVMDVLRTEMREQGLGVVLITHNPGLAERNCVRTLYLVDGRLITSGCVP</sequence>
<dbReference type="PROSITE" id="PS00211">
    <property type="entry name" value="ABC_TRANSPORTER_1"/>
    <property type="match status" value="2"/>
</dbReference>
<evidence type="ECO:0000256" key="2">
    <source>
        <dbReference type="ARBA" id="ARBA00022448"/>
    </source>
</evidence>
<accession>A0AAI8TZA6</accession>
<dbReference type="RefSeq" id="WP_286211951.1">
    <property type="nucleotide sequence ID" value="NZ_AP027452.1"/>
</dbReference>
<feature type="domain" description="ABC transporter" evidence="5">
    <location>
        <begin position="4"/>
        <end position="240"/>
    </location>
</feature>
<dbReference type="GO" id="GO:0005524">
    <property type="term" value="F:ATP binding"/>
    <property type="evidence" value="ECO:0007669"/>
    <property type="project" value="UniProtKB-KW"/>
</dbReference>
<name>A0AAI8TZA6_MYCME</name>
<dbReference type="InterPro" id="IPR027417">
    <property type="entry name" value="P-loop_NTPase"/>
</dbReference>
<dbReference type="AlphaFoldDB" id="A0AAI8TZA6"/>
<organism evidence="6 7">
    <name type="scientific">Mycolicibacterium mageritense</name>
    <name type="common">Mycobacterium mageritense</name>
    <dbReference type="NCBI Taxonomy" id="53462"/>
    <lineage>
        <taxon>Bacteria</taxon>
        <taxon>Bacillati</taxon>
        <taxon>Actinomycetota</taxon>
        <taxon>Actinomycetes</taxon>
        <taxon>Mycobacteriales</taxon>
        <taxon>Mycobacteriaceae</taxon>
        <taxon>Mycolicibacterium</taxon>
    </lineage>
</organism>
<dbReference type="SUPFAM" id="SSF52540">
    <property type="entry name" value="P-loop containing nucleoside triphosphate hydrolases"/>
    <property type="match status" value="2"/>
</dbReference>
<dbReference type="EMBL" id="AP027452">
    <property type="protein sequence ID" value="BDY31680.1"/>
    <property type="molecule type" value="Genomic_DNA"/>
</dbReference>
<dbReference type="CDD" id="cd03257">
    <property type="entry name" value="ABC_NikE_OppD_transporters"/>
    <property type="match status" value="1"/>
</dbReference>
<dbReference type="InterPro" id="IPR003439">
    <property type="entry name" value="ABC_transporter-like_ATP-bd"/>
</dbReference>